<dbReference type="AlphaFoldDB" id="A0AAN6MEX8"/>
<evidence type="ECO:0000313" key="2">
    <source>
        <dbReference type="Proteomes" id="UP001303889"/>
    </source>
</evidence>
<organism evidence="1 2">
    <name type="scientific">Staphylotrichum tortipilum</name>
    <dbReference type="NCBI Taxonomy" id="2831512"/>
    <lineage>
        <taxon>Eukaryota</taxon>
        <taxon>Fungi</taxon>
        <taxon>Dikarya</taxon>
        <taxon>Ascomycota</taxon>
        <taxon>Pezizomycotina</taxon>
        <taxon>Sordariomycetes</taxon>
        <taxon>Sordariomycetidae</taxon>
        <taxon>Sordariales</taxon>
        <taxon>Chaetomiaceae</taxon>
        <taxon>Staphylotrichum</taxon>
    </lineage>
</organism>
<dbReference type="EMBL" id="MU855894">
    <property type="protein sequence ID" value="KAK3898703.1"/>
    <property type="molecule type" value="Genomic_DNA"/>
</dbReference>
<accession>A0AAN6MEX8</accession>
<dbReference type="Proteomes" id="UP001303889">
    <property type="component" value="Unassembled WGS sequence"/>
</dbReference>
<gene>
    <name evidence="1" type="ORF">C8A05DRAFT_37701</name>
</gene>
<comment type="caution">
    <text evidence="1">The sequence shown here is derived from an EMBL/GenBank/DDBJ whole genome shotgun (WGS) entry which is preliminary data.</text>
</comment>
<name>A0AAN6MEX8_9PEZI</name>
<proteinExistence type="predicted"/>
<reference evidence="1" key="1">
    <citation type="journal article" date="2023" name="Mol. Phylogenet. Evol.">
        <title>Genome-scale phylogeny and comparative genomics of the fungal order Sordariales.</title>
        <authorList>
            <person name="Hensen N."/>
            <person name="Bonometti L."/>
            <person name="Westerberg I."/>
            <person name="Brannstrom I.O."/>
            <person name="Guillou S."/>
            <person name="Cros-Aarteil S."/>
            <person name="Calhoun S."/>
            <person name="Haridas S."/>
            <person name="Kuo A."/>
            <person name="Mondo S."/>
            <person name="Pangilinan J."/>
            <person name="Riley R."/>
            <person name="LaButti K."/>
            <person name="Andreopoulos B."/>
            <person name="Lipzen A."/>
            <person name="Chen C."/>
            <person name="Yan M."/>
            <person name="Daum C."/>
            <person name="Ng V."/>
            <person name="Clum A."/>
            <person name="Steindorff A."/>
            <person name="Ohm R.A."/>
            <person name="Martin F."/>
            <person name="Silar P."/>
            <person name="Natvig D.O."/>
            <person name="Lalanne C."/>
            <person name="Gautier V."/>
            <person name="Ament-Velasquez S.L."/>
            <person name="Kruys A."/>
            <person name="Hutchinson M.I."/>
            <person name="Powell A.J."/>
            <person name="Barry K."/>
            <person name="Miller A.N."/>
            <person name="Grigoriev I.V."/>
            <person name="Debuchy R."/>
            <person name="Gladieux P."/>
            <person name="Hiltunen Thoren M."/>
            <person name="Johannesson H."/>
        </authorList>
    </citation>
    <scope>NUCLEOTIDE SEQUENCE</scope>
    <source>
        <strain evidence="1">CBS 103.79</strain>
    </source>
</reference>
<evidence type="ECO:0000313" key="1">
    <source>
        <dbReference type="EMBL" id="KAK3898703.1"/>
    </source>
</evidence>
<keyword evidence="2" id="KW-1185">Reference proteome</keyword>
<protein>
    <submittedName>
        <fullName evidence="1">Uncharacterized protein</fullName>
    </submittedName>
</protein>
<reference evidence="1" key="2">
    <citation type="submission" date="2023-05" db="EMBL/GenBank/DDBJ databases">
        <authorList>
            <consortium name="Lawrence Berkeley National Laboratory"/>
            <person name="Steindorff A."/>
            <person name="Hensen N."/>
            <person name="Bonometti L."/>
            <person name="Westerberg I."/>
            <person name="Brannstrom I.O."/>
            <person name="Guillou S."/>
            <person name="Cros-Aarteil S."/>
            <person name="Calhoun S."/>
            <person name="Haridas S."/>
            <person name="Kuo A."/>
            <person name="Mondo S."/>
            <person name="Pangilinan J."/>
            <person name="Riley R."/>
            <person name="Labutti K."/>
            <person name="Andreopoulos B."/>
            <person name="Lipzen A."/>
            <person name="Chen C."/>
            <person name="Yanf M."/>
            <person name="Daum C."/>
            <person name="Ng V."/>
            <person name="Clum A."/>
            <person name="Ohm R."/>
            <person name="Martin F."/>
            <person name="Silar P."/>
            <person name="Natvig D."/>
            <person name="Lalanne C."/>
            <person name="Gautier V."/>
            <person name="Ament-Velasquez S.L."/>
            <person name="Kruys A."/>
            <person name="Hutchinson M.I."/>
            <person name="Powell A.J."/>
            <person name="Barry K."/>
            <person name="Miller A.N."/>
            <person name="Grigoriev I.V."/>
            <person name="Debuchy R."/>
            <person name="Gladieux P."/>
            <person name="Thoren M.H."/>
            <person name="Johannesson H."/>
        </authorList>
    </citation>
    <scope>NUCLEOTIDE SEQUENCE</scope>
    <source>
        <strain evidence="1">CBS 103.79</strain>
    </source>
</reference>
<sequence>MSSAEPNPYEWYQHDGLPAELGGWVYDDSYLTTGALPPNTDSFPAPVGGGAYVAVKGHPGCREHR</sequence>